<protein>
    <submittedName>
        <fullName evidence="1">Putative ovule protein</fullName>
    </submittedName>
</protein>
<reference evidence="1" key="1">
    <citation type="submission" date="2015-12" db="EMBL/GenBank/DDBJ databases">
        <title>Gene expression during late stages of embryo sac development: a critical building block for successful pollen-pistil interactions.</title>
        <authorList>
            <person name="Liu Y."/>
            <person name="Joly V."/>
            <person name="Sabar M."/>
            <person name="Matton D.P."/>
        </authorList>
    </citation>
    <scope>NUCLEOTIDE SEQUENCE</scope>
</reference>
<sequence>MIIQQRNQVEEAREFLESLLFSCNWKTTKVRGLKKEKKKKNKEEKGFLHRNSKLNARLTLY</sequence>
<dbReference type="EMBL" id="GEDG01018250">
    <property type="protein sequence ID" value="JAP20952.1"/>
    <property type="molecule type" value="Transcribed_RNA"/>
</dbReference>
<evidence type="ECO:0000313" key="1">
    <source>
        <dbReference type="EMBL" id="JAP20952.1"/>
    </source>
</evidence>
<dbReference type="AlphaFoldDB" id="A0A0V0HLC9"/>
<accession>A0A0V0HLC9</accession>
<proteinExistence type="predicted"/>
<organism evidence="1">
    <name type="scientific">Solanum chacoense</name>
    <name type="common">Chaco potato</name>
    <dbReference type="NCBI Taxonomy" id="4108"/>
    <lineage>
        <taxon>Eukaryota</taxon>
        <taxon>Viridiplantae</taxon>
        <taxon>Streptophyta</taxon>
        <taxon>Embryophyta</taxon>
        <taxon>Tracheophyta</taxon>
        <taxon>Spermatophyta</taxon>
        <taxon>Magnoliopsida</taxon>
        <taxon>eudicotyledons</taxon>
        <taxon>Gunneridae</taxon>
        <taxon>Pentapetalae</taxon>
        <taxon>asterids</taxon>
        <taxon>lamiids</taxon>
        <taxon>Solanales</taxon>
        <taxon>Solanaceae</taxon>
        <taxon>Solanoideae</taxon>
        <taxon>Solaneae</taxon>
        <taxon>Solanum</taxon>
    </lineage>
</organism>
<name>A0A0V0HLC9_SOLCH</name>